<organism evidence="4">
    <name type="scientific">Arion vulgaris</name>
    <dbReference type="NCBI Taxonomy" id="1028688"/>
    <lineage>
        <taxon>Eukaryota</taxon>
        <taxon>Metazoa</taxon>
        <taxon>Spiralia</taxon>
        <taxon>Lophotrochozoa</taxon>
        <taxon>Mollusca</taxon>
        <taxon>Gastropoda</taxon>
        <taxon>Heterobranchia</taxon>
        <taxon>Euthyneura</taxon>
        <taxon>Panpulmonata</taxon>
        <taxon>Eupulmonata</taxon>
        <taxon>Stylommatophora</taxon>
        <taxon>Helicina</taxon>
        <taxon>Arionoidea</taxon>
        <taxon>Arionidae</taxon>
        <taxon>Arion</taxon>
    </lineage>
</organism>
<dbReference type="AlphaFoldDB" id="A0A0B7AFM1"/>
<gene>
    <name evidence="4" type="primary">ORF112257</name>
</gene>
<evidence type="ECO:0000259" key="2">
    <source>
        <dbReference type="PROSITE" id="PS50030"/>
    </source>
</evidence>
<name>A0A0B7AFM1_9EUPU</name>
<dbReference type="Gene3D" id="1.10.8.10">
    <property type="entry name" value="DNA helicase RuvA subunit, C-terminal domain"/>
    <property type="match status" value="3"/>
</dbReference>
<feature type="domain" description="UBA" evidence="2">
    <location>
        <begin position="364"/>
        <end position="404"/>
    </location>
</feature>
<feature type="domain" description="Ubiquitin-like" evidence="3">
    <location>
        <begin position="85"/>
        <end position="163"/>
    </location>
</feature>
<feature type="compositionally biased region" description="Low complexity" evidence="1">
    <location>
        <begin position="532"/>
        <end position="568"/>
    </location>
</feature>
<dbReference type="InterPro" id="IPR000626">
    <property type="entry name" value="Ubiquitin-like_dom"/>
</dbReference>
<sequence length="627" mass="69718">MENIGRDLLMKQLRDFLNAEKIKLWLPPYTTENKEKGHVPEDLIIKFGKELKFSSEEIADGLEELRLHSLSKLEERDKFKKQGIATLRIKMTGQLTTESASRKPFPLECSLDVTGSDLKALVAGQRSVPESLLKLICQGKVVDEKQPLRQQGIVSGSDVMAMVMSTTDAAVAEKEADAIEVERTRQAAELLSSREDDDEDFDIQIADQNGRSLQLPKEEKRALTVAMTFHEKGRTALKNKKVSLALPLFLEADSEFSKCRSELLQATDNYAILCLDIVWCYLALKNLEQLPDAETRLRKSELCFKRCYGEQMERLASIKGGTGAEQALLMRLYLLQGIVAFHKGDITSARNLLGRAEFVLTLLHVDDTQLNEIMLMGFTERESRLGLRAKNGNVAQAVEFIMETRKKQEEVNNHAKTDWHRRVRGKKLGKTAGGEPVNVDHYDSLVDMDFPPGGAAEALRQANNDISAAIEILNTKPELLSLPDPENKTVEITDEMIIQVTGLGFDTEVARQALRQFRGNIQRAVDNLLKHGGLLPHLPHSPSGSSTSASESSPTSVSSSSGSEISNSELGNTKRLKQEEKEALNSFVTDISTDANEYLDLTLSEEREILQLYQGMLGSLPVSGKSH</sequence>
<proteinExistence type="predicted"/>
<dbReference type="Gene3D" id="3.10.20.90">
    <property type="entry name" value="Phosphatidylinositol 3-kinase Catalytic Subunit, Chain A, domain 1"/>
    <property type="match status" value="1"/>
</dbReference>
<dbReference type="PANTHER" id="PTHR12948">
    <property type="entry name" value="NEDD8 ULTIMATE BUSTER-1 BS4 PROTEIN"/>
    <property type="match status" value="1"/>
</dbReference>
<dbReference type="PANTHER" id="PTHR12948:SF3">
    <property type="entry name" value="NEDD8 ULTIMATE BUSTER 1"/>
    <property type="match status" value="1"/>
</dbReference>
<dbReference type="CDD" id="cd14291">
    <property type="entry name" value="UBA1_NUB1_like"/>
    <property type="match status" value="1"/>
</dbReference>
<evidence type="ECO:0000256" key="1">
    <source>
        <dbReference type="SAM" id="MobiDB-lite"/>
    </source>
</evidence>
<evidence type="ECO:0008006" key="5">
    <source>
        <dbReference type="Google" id="ProtNLM"/>
    </source>
</evidence>
<dbReference type="GO" id="GO:2000058">
    <property type="term" value="P:regulation of ubiquitin-dependent protein catabolic process"/>
    <property type="evidence" value="ECO:0007669"/>
    <property type="project" value="TreeGrafter"/>
</dbReference>
<feature type="region of interest" description="Disordered" evidence="1">
    <location>
        <begin position="532"/>
        <end position="573"/>
    </location>
</feature>
<reference evidence="4" key="1">
    <citation type="submission" date="2014-12" db="EMBL/GenBank/DDBJ databases">
        <title>Insight into the proteome of Arion vulgaris.</title>
        <authorList>
            <person name="Aradska J."/>
            <person name="Bulat T."/>
            <person name="Smidak R."/>
            <person name="Sarate P."/>
            <person name="Gangsoo J."/>
            <person name="Sialana F."/>
            <person name="Bilban M."/>
            <person name="Lubec G."/>
        </authorList>
    </citation>
    <scope>NUCLEOTIDE SEQUENCE</scope>
    <source>
        <tissue evidence="4">Skin</tissue>
    </source>
</reference>
<dbReference type="InterPro" id="IPR029071">
    <property type="entry name" value="Ubiquitin-like_domsf"/>
</dbReference>
<evidence type="ECO:0000313" key="4">
    <source>
        <dbReference type="EMBL" id="CEK78851.1"/>
    </source>
</evidence>
<dbReference type="PROSITE" id="PS50053">
    <property type="entry name" value="UBIQUITIN_2"/>
    <property type="match status" value="1"/>
</dbReference>
<accession>A0A0B7AFM1</accession>
<dbReference type="Pfam" id="PF18037">
    <property type="entry name" value="Ubiquitin_5"/>
    <property type="match status" value="1"/>
</dbReference>
<dbReference type="InterPro" id="IPR058666">
    <property type="entry name" value="SASH1/NUB1_homeodomain"/>
</dbReference>
<dbReference type="PROSITE" id="PS50030">
    <property type="entry name" value="UBA"/>
    <property type="match status" value="3"/>
</dbReference>
<dbReference type="InterPro" id="IPR041207">
    <property type="entry name" value="NUB1_ubiquitin-like_dom"/>
</dbReference>
<dbReference type="CDD" id="cd17062">
    <property type="entry name" value="Ubl_NUB1"/>
    <property type="match status" value="1"/>
</dbReference>
<feature type="domain" description="UBA" evidence="2">
    <location>
        <begin position="491"/>
        <end position="531"/>
    </location>
</feature>
<dbReference type="SUPFAM" id="SSF46934">
    <property type="entry name" value="UBA-like"/>
    <property type="match status" value="3"/>
</dbReference>
<dbReference type="InterPro" id="IPR039749">
    <property type="entry name" value="NUB1"/>
</dbReference>
<dbReference type="InterPro" id="IPR009060">
    <property type="entry name" value="UBA-like_sf"/>
</dbReference>
<dbReference type="EMBL" id="HACG01031986">
    <property type="protein sequence ID" value="CEK78851.1"/>
    <property type="molecule type" value="Transcribed_RNA"/>
</dbReference>
<protein>
    <recommendedName>
        <fullName evidence="5">UBA domain-containing protein</fullName>
    </recommendedName>
</protein>
<dbReference type="SMART" id="SM00165">
    <property type="entry name" value="UBA"/>
    <property type="match status" value="3"/>
</dbReference>
<dbReference type="InterPro" id="IPR015940">
    <property type="entry name" value="UBA"/>
</dbReference>
<dbReference type="Pfam" id="PF00627">
    <property type="entry name" value="UBA"/>
    <property type="match status" value="2"/>
</dbReference>
<dbReference type="SUPFAM" id="SSF54236">
    <property type="entry name" value="Ubiquitin-like"/>
    <property type="match status" value="1"/>
</dbReference>
<feature type="domain" description="UBA" evidence="2">
    <location>
        <begin position="436"/>
        <end position="476"/>
    </location>
</feature>
<dbReference type="Pfam" id="PF26285">
    <property type="entry name" value="SASH1_Homeodomain"/>
    <property type="match status" value="1"/>
</dbReference>
<evidence type="ECO:0000259" key="3">
    <source>
        <dbReference type="PROSITE" id="PS50053"/>
    </source>
</evidence>